<evidence type="ECO:0000256" key="2">
    <source>
        <dbReference type="ARBA" id="ARBA00023128"/>
    </source>
</evidence>
<comment type="caution">
    <text evidence="3">The sequence shown here is derived from an EMBL/GenBank/DDBJ whole genome shotgun (WGS) entry which is preliminary data.</text>
</comment>
<keyword evidence="4" id="KW-1185">Reference proteome</keyword>
<organism evidence="3 4">
    <name type="scientific">Favolaschia claudopus</name>
    <dbReference type="NCBI Taxonomy" id="2862362"/>
    <lineage>
        <taxon>Eukaryota</taxon>
        <taxon>Fungi</taxon>
        <taxon>Dikarya</taxon>
        <taxon>Basidiomycota</taxon>
        <taxon>Agaricomycotina</taxon>
        <taxon>Agaricomycetes</taxon>
        <taxon>Agaricomycetidae</taxon>
        <taxon>Agaricales</taxon>
        <taxon>Marasmiineae</taxon>
        <taxon>Mycenaceae</taxon>
        <taxon>Favolaschia</taxon>
    </lineage>
</organism>
<dbReference type="Pfam" id="PF10356">
    <property type="entry name" value="RRG7"/>
    <property type="match status" value="1"/>
</dbReference>
<sequence length="230" mass="25800">MQTRLCLQRGISSARTGVLSTTYQGTLFEERSMKILQDHLSMSLRRVGGKSDGGIDLMGWWWLPNSDKSSVSKDELHRRRLRVLAQCKAEKRKPGPKYVREMEGVLHRHMLSLSTTTQYPLVALLVSESPFTKGTILRAQSSPVPFFLLHLPPETDDSDTEPEADDQRIGSAVWNPALSRGLLGGMMEARWERAPSGVGRPGLWWAGQRLQSWVPDQPPDMELPEASVLP</sequence>
<dbReference type="GO" id="GO:0005739">
    <property type="term" value="C:mitochondrion"/>
    <property type="evidence" value="ECO:0007669"/>
    <property type="project" value="UniProtKB-SubCell"/>
</dbReference>
<accession>A0AAW0D760</accession>
<dbReference type="AlphaFoldDB" id="A0AAW0D760"/>
<reference evidence="3 4" key="1">
    <citation type="journal article" date="2024" name="J Genomics">
        <title>Draft genome sequencing and assembly of Favolaschia claudopus CIRM-BRFM 2984 isolated from oak limbs.</title>
        <authorList>
            <person name="Navarro D."/>
            <person name="Drula E."/>
            <person name="Chaduli D."/>
            <person name="Cazenave R."/>
            <person name="Ahrendt S."/>
            <person name="Wang J."/>
            <person name="Lipzen A."/>
            <person name="Daum C."/>
            <person name="Barry K."/>
            <person name="Grigoriev I.V."/>
            <person name="Favel A."/>
            <person name="Rosso M.N."/>
            <person name="Martin F."/>
        </authorList>
    </citation>
    <scope>NUCLEOTIDE SEQUENCE [LARGE SCALE GENOMIC DNA]</scope>
    <source>
        <strain evidence="3 4">CIRM-BRFM 2984</strain>
    </source>
</reference>
<dbReference type="PANTHER" id="PTHR28133">
    <property type="entry name" value="REQUIRED FOR RESPIRATORY GROWTH PROTEIN 7, MITOCHONDRIAL"/>
    <property type="match status" value="1"/>
</dbReference>
<gene>
    <name evidence="3" type="ORF">R3P38DRAFT_2506932</name>
</gene>
<evidence type="ECO:0000313" key="3">
    <source>
        <dbReference type="EMBL" id="KAK7046709.1"/>
    </source>
</evidence>
<proteinExistence type="predicted"/>
<evidence type="ECO:0000313" key="4">
    <source>
        <dbReference type="Proteomes" id="UP001362999"/>
    </source>
</evidence>
<evidence type="ECO:0000256" key="1">
    <source>
        <dbReference type="ARBA" id="ARBA00004173"/>
    </source>
</evidence>
<dbReference type="EMBL" id="JAWWNJ010000010">
    <property type="protein sequence ID" value="KAK7046709.1"/>
    <property type="molecule type" value="Genomic_DNA"/>
</dbReference>
<dbReference type="Proteomes" id="UP001362999">
    <property type="component" value="Unassembled WGS sequence"/>
</dbReference>
<dbReference type="InterPro" id="IPR018828">
    <property type="entry name" value="RRG7"/>
</dbReference>
<protein>
    <submittedName>
        <fullName evidence="3">Uncharacterized protein</fullName>
    </submittedName>
</protein>
<keyword evidence="2" id="KW-0496">Mitochondrion</keyword>
<name>A0AAW0D760_9AGAR</name>
<comment type="subcellular location">
    <subcellularLocation>
        <location evidence="1">Mitochondrion</location>
    </subcellularLocation>
</comment>
<dbReference type="PANTHER" id="PTHR28133:SF1">
    <property type="entry name" value="REQUIRED FOR RESPIRATORY GROWTH PROTEIN 7, MITOCHONDRIAL"/>
    <property type="match status" value="1"/>
</dbReference>